<dbReference type="EMBL" id="JAROKS010000021">
    <property type="protein sequence ID" value="KAK1790500.1"/>
    <property type="molecule type" value="Genomic_DNA"/>
</dbReference>
<keyword evidence="6 8" id="KW-0472">Membrane</keyword>
<comment type="similarity">
    <text evidence="2 8">Belongs to the anoctamin family.</text>
</comment>
<keyword evidence="7" id="KW-0325">Glycoprotein</keyword>
<dbReference type="PANTHER" id="PTHR12308:SF20">
    <property type="entry name" value="ANOCTAMIN-2"/>
    <property type="match status" value="1"/>
</dbReference>
<dbReference type="GO" id="GO:0005886">
    <property type="term" value="C:plasma membrane"/>
    <property type="evidence" value="ECO:0007669"/>
    <property type="project" value="UniProtKB-SubCell"/>
</dbReference>
<feature type="transmembrane region" description="Helical" evidence="8">
    <location>
        <begin position="1135"/>
        <end position="1155"/>
    </location>
</feature>
<feature type="domain" description="Anoctamin transmembrane" evidence="10">
    <location>
        <begin position="446"/>
        <end position="560"/>
    </location>
</feature>
<feature type="region of interest" description="Disordered" evidence="9">
    <location>
        <begin position="192"/>
        <end position="215"/>
    </location>
</feature>
<sequence length="1371" mass="154812">MVLTVTTVCKLTLDKAGSGFCILTAPEPTCTRFELHFACSMATNRPRSLSRGEARDNAADHVKVTSDRMDSSSVHNERLYRIARELSGMGFDPVTYTFDDPSAYIRIESSQIKKQQSDLHPCVSYSPFSDVNLIRRQSSEPCASAHCAVLSPIQVVNNFMDAGHEPGKGLYFADGKRKVDYVLVYHHRRPSSVHESPGHHRLSVISNGSFPRVGSKESEGVKEEHAEVVVDMGPIDHVEGEKLLIREEFEANLKDAGLEIERDSEHGGPRAKVHGHGFIRLHAPWQVLSREAEFLKIKVPTKKSYELKEDKGLSATMGSVWRKLNQPFQPHVPHLHPQSRTKFLSHSFSRDKLHLYNIECKDTFFDNATRSRIVYEILRRTACTRTCQTMGITTLVAKGVYDSAFPLHDGDFKDTGQAEWKNDRQLLHDEWAKYGAFYKYQPIDLIRKYFGEKIGLYFAWLGAYTQLLGLASLVGIIVFLYGCFTIDSNVPRYEGLCPCWTLGYDLGLEMCDENQNFTMCPLCDRACDYWHLSTACGTARASHLFDNPATVFFAIFMSLWGGPPPLHVSLGWASSSSHLSGVGLLLFTSLWGGPPPLHISLGWASSSSHLSGVGFLLFTSLWGGPPPLHISLGWASSSSHLSGVGLLLFTSLWGGPPSLHVSGVGLLLFTSLWGGPPPLHVSLGSDHPPALSEMPHQRADLLPCVSMEIWIKTHVHTVMFLEHWKRRQNSLNYSWNMTGMEEEEEHPRPKYETILLQKRQKKRKNRKKNKAERAGAKCRDLVAKDPMMHFSGFRLLAPELLEVGTLLSVRVLPGQKERDRPEKSIEEGGDLGKDKWRQWLLSAMASGNPPGDEKLTWWDRVPGYFINISSILLMFGVTFAAVFAVIMYRITISALLAMSPDPQVKSNVRVTVTATAVIINLVVILILDEIYGSVAVWLTELEIPKTETNFEERLILKAFLLKFMNAYAPIFYVAFFKGRFAGRPGDYVYIFNEYRMEECAPGGCLIELCIQLSIIMLGKQLIQNNVFEIGIPKLKKLFRSLREKNLQDPEEGVEQTSRSLRQWHLDFDLEPFEGLTPEYMEMIIQFGFVSLFVASFPLAPLFALLNNIIEIRLDAKKFVTELRRPDAVRAKDIGIWYNILSGMCKFSIIINAFVISFTSDFIPRLVYQYMYSETGTMNGFIDHTLSYFNVSHFKEGTAPVGSSVSVCRYKDYREPPWSPQPYQFSKQYWSVLAARLAFVILFQNLVMFMGYLVAWVIPDVPKNISEQLKREKTLLVDVFMNEEKEKLQLIQSLFSKEAVLPRQLPQPRLESEPASEVQLPLPHLTQPDDPTAGWGPLAPRPRTRARAASFSQFTRQASMSPHSDAGRHTAV</sequence>
<proteinExistence type="inferred from homology"/>
<keyword evidence="13" id="KW-1185">Reference proteome</keyword>
<feature type="transmembrane region" description="Helical" evidence="8">
    <location>
        <begin position="1086"/>
        <end position="1109"/>
    </location>
</feature>
<protein>
    <recommendedName>
        <fullName evidence="8">Anoctamin</fullName>
    </recommendedName>
</protein>
<dbReference type="PANTHER" id="PTHR12308">
    <property type="entry name" value="ANOCTAMIN"/>
    <property type="match status" value="1"/>
</dbReference>
<feature type="domain" description="Anoctamin dimerisation" evidence="11">
    <location>
        <begin position="171"/>
        <end position="443"/>
    </location>
</feature>
<evidence type="ECO:0000259" key="10">
    <source>
        <dbReference type="Pfam" id="PF04547"/>
    </source>
</evidence>
<evidence type="ECO:0000256" key="3">
    <source>
        <dbReference type="ARBA" id="ARBA00022475"/>
    </source>
</evidence>
<evidence type="ECO:0000256" key="6">
    <source>
        <dbReference type="ARBA" id="ARBA00023136"/>
    </source>
</evidence>
<comment type="caution">
    <text evidence="8">Lacks conserved residue(s) required for the propagation of feature annotation.</text>
</comment>
<evidence type="ECO:0000259" key="11">
    <source>
        <dbReference type="Pfam" id="PF16178"/>
    </source>
</evidence>
<feature type="domain" description="Anoctamin transmembrane" evidence="10">
    <location>
        <begin position="715"/>
        <end position="764"/>
    </location>
</feature>
<keyword evidence="3" id="KW-1003">Cell membrane</keyword>
<reference evidence="12" key="1">
    <citation type="submission" date="2023-03" db="EMBL/GenBank/DDBJ databases">
        <title>Electrophorus voltai genome.</title>
        <authorList>
            <person name="Bian C."/>
        </authorList>
    </citation>
    <scope>NUCLEOTIDE SEQUENCE</scope>
    <source>
        <strain evidence="12">CB-2022</strain>
        <tissue evidence="12">Muscle</tissue>
    </source>
</reference>
<keyword evidence="4 8" id="KW-0812">Transmembrane</keyword>
<name>A0AAD9DPM1_9TELE</name>
<feature type="compositionally biased region" description="Polar residues" evidence="9">
    <location>
        <begin position="1349"/>
        <end position="1361"/>
    </location>
</feature>
<feature type="region of interest" description="Disordered" evidence="9">
    <location>
        <begin position="48"/>
        <end position="68"/>
    </location>
</feature>
<dbReference type="GO" id="GO:0005229">
    <property type="term" value="F:intracellularly calcium-gated chloride channel activity"/>
    <property type="evidence" value="ECO:0007669"/>
    <property type="project" value="TreeGrafter"/>
</dbReference>
<feature type="region of interest" description="Disordered" evidence="9">
    <location>
        <begin position="1306"/>
        <end position="1371"/>
    </location>
</feature>
<dbReference type="Pfam" id="PF16178">
    <property type="entry name" value="Anoct_dimer"/>
    <property type="match status" value="1"/>
</dbReference>
<dbReference type="InterPro" id="IPR032394">
    <property type="entry name" value="Anoct_dimer"/>
</dbReference>
<feature type="transmembrane region" description="Helical" evidence="8">
    <location>
        <begin position="864"/>
        <end position="888"/>
    </location>
</feature>
<accession>A0AAD9DPM1</accession>
<dbReference type="Pfam" id="PF04547">
    <property type="entry name" value="Anoctamin"/>
    <property type="match status" value="3"/>
</dbReference>
<feature type="domain" description="Anoctamin transmembrane" evidence="10">
    <location>
        <begin position="856"/>
        <end position="1271"/>
    </location>
</feature>
<evidence type="ECO:0000256" key="7">
    <source>
        <dbReference type="ARBA" id="ARBA00023180"/>
    </source>
</evidence>
<comment type="caution">
    <text evidence="12">The sequence shown here is derived from an EMBL/GenBank/DDBJ whole genome shotgun (WGS) entry which is preliminary data.</text>
</comment>
<feature type="transmembrane region" description="Helical" evidence="8">
    <location>
        <begin position="908"/>
        <end position="927"/>
    </location>
</feature>
<dbReference type="InterPro" id="IPR007632">
    <property type="entry name" value="Anoctamin"/>
</dbReference>
<feature type="transmembrane region" description="Helical" evidence="8">
    <location>
        <begin position="1236"/>
        <end position="1257"/>
    </location>
</feature>
<evidence type="ECO:0000256" key="4">
    <source>
        <dbReference type="ARBA" id="ARBA00022692"/>
    </source>
</evidence>
<dbReference type="GO" id="GO:0046983">
    <property type="term" value="F:protein dimerization activity"/>
    <property type="evidence" value="ECO:0007669"/>
    <property type="project" value="InterPro"/>
</dbReference>
<dbReference type="InterPro" id="IPR049452">
    <property type="entry name" value="Anoctamin_TM"/>
</dbReference>
<evidence type="ECO:0000313" key="12">
    <source>
        <dbReference type="EMBL" id="KAK1790500.1"/>
    </source>
</evidence>
<evidence type="ECO:0000256" key="9">
    <source>
        <dbReference type="SAM" id="MobiDB-lite"/>
    </source>
</evidence>
<keyword evidence="5 8" id="KW-1133">Transmembrane helix</keyword>
<evidence type="ECO:0000256" key="8">
    <source>
        <dbReference type="RuleBase" id="RU280814"/>
    </source>
</evidence>
<dbReference type="Proteomes" id="UP001239994">
    <property type="component" value="Unassembled WGS sequence"/>
</dbReference>
<feature type="transmembrane region" description="Helical" evidence="8">
    <location>
        <begin position="954"/>
        <end position="975"/>
    </location>
</feature>
<organism evidence="12 13">
    <name type="scientific">Electrophorus voltai</name>
    <dbReference type="NCBI Taxonomy" id="2609070"/>
    <lineage>
        <taxon>Eukaryota</taxon>
        <taxon>Metazoa</taxon>
        <taxon>Chordata</taxon>
        <taxon>Craniata</taxon>
        <taxon>Vertebrata</taxon>
        <taxon>Euteleostomi</taxon>
        <taxon>Actinopterygii</taxon>
        <taxon>Neopterygii</taxon>
        <taxon>Teleostei</taxon>
        <taxon>Ostariophysi</taxon>
        <taxon>Gymnotiformes</taxon>
        <taxon>Gymnotoidei</taxon>
        <taxon>Gymnotidae</taxon>
        <taxon>Electrophorus</taxon>
    </lineage>
</organism>
<evidence type="ECO:0000256" key="5">
    <source>
        <dbReference type="ARBA" id="ARBA00022989"/>
    </source>
</evidence>
<evidence type="ECO:0000313" key="13">
    <source>
        <dbReference type="Proteomes" id="UP001239994"/>
    </source>
</evidence>
<comment type="subcellular location">
    <subcellularLocation>
        <location evidence="1">Cell membrane</location>
        <topology evidence="1">Multi-pass membrane protein</topology>
    </subcellularLocation>
    <subcellularLocation>
        <location evidence="8">Membrane</location>
        <topology evidence="8">Multi-pass membrane protein</topology>
    </subcellularLocation>
</comment>
<evidence type="ECO:0000256" key="1">
    <source>
        <dbReference type="ARBA" id="ARBA00004651"/>
    </source>
</evidence>
<feature type="compositionally biased region" description="Basic and acidic residues" evidence="9">
    <location>
        <begin position="50"/>
        <end position="68"/>
    </location>
</feature>
<gene>
    <name evidence="12" type="ORF">P4O66_014388</name>
</gene>
<feature type="transmembrane region" description="Helical" evidence="8">
    <location>
        <begin position="457"/>
        <end position="482"/>
    </location>
</feature>
<evidence type="ECO:0000256" key="2">
    <source>
        <dbReference type="ARBA" id="ARBA00009671"/>
    </source>
</evidence>